<evidence type="ECO:0000313" key="3">
    <source>
        <dbReference type="Proteomes" id="UP001164929"/>
    </source>
</evidence>
<organism evidence="2 3">
    <name type="scientific">Populus alba x Populus x berolinensis</name>
    <dbReference type="NCBI Taxonomy" id="444605"/>
    <lineage>
        <taxon>Eukaryota</taxon>
        <taxon>Viridiplantae</taxon>
        <taxon>Streptophyta</taxon>
        <taxon>Embryophyta</taxon>
        <taxon>Tracheophyta</taxon>
        <taxon>Spermatophyta</taxon>
        <taxon>Magnoliopsida</taxon>
        <taxon>eudicotyledons</taxon>
        <taxon>Gunneridae</taxon>
        <taxon>Pentapetalae</taxon>
        <taxon>rosids</taxon>
        <taxon>fabids</taxon>
        <taxon>Malpighiales</taxon>
        <taxon>Salicaceae</taxon>
        <taxon>Saliceae</taxon>
        <taxon>Populus</taxon>
    </lineage>
</organism>
<reference evidence="2" key="1">
    <citation type="journal article" date="2023" name="Mol. Ecol. Resour.">
        <title>Chromosome-level genome assembly of a triploid poplar Populus alba 'Berolinensis'.</title>
        <authorList>
            <person name="Chen S."/>
            <person name="Yu Y."/>
            <person name="Wang X."/>
            <person name="Wang S."/>
            <person name="Zhang T."/>
            <person name="Zhou Y."/>
            <person name="He R."/>
            <person name="Meng N."/>
            <person name="Wang Y."/>
            <person name="Liu W."/>
            <person name="Liu Z."/>
            <person name="Liu J."/>
            <person name="Guo Q."/>
            <person name="Huang H."/>
            <person name="Sederoff R.R."/>
            <person name="Wang G."/>
            <person name="Qu G."/>
            <person name="Chen S."/>
        </authorList>
    </citation>
    <scope>NUCLEOTIDE SEQUENCE</scope>
    <source>
        <strain evidence="2">SC-2020</strain>
    </source>
</reference>
<dbReference type="AlphaFoldDB" id="A0AAD6QRR0"/>
<name>A0AAD6QRR0_9ROSI</name>
<feature type="region of interest" description="Disordered" evidence="1">
    <location>
        <begin position="1"/>
        <end position="54"/>
    </location>
</feature>
<evidence type="ECO:0000313" key="2">
    <source>
        <dbReference type="EMBL" id="KAJ6995436.1"/>
    </source>
</evidence>
<keyword evidence="3" id="KW-1185">Reference proteome</keyword>
<feature type="compositionally biased region" description="Low complexity" evidence="1">
    <location>
        <begin position="1"/>
        <end position="32"/>
    </location>
</feature>
<feature type="compositionally biased region" description="Pro residues" evidence="1">
    <location>
        <begin position="33"/>
        <end position="51"/>
    </location>
</feature>
<sequence>MSSHMFTTSSTTPLLSITHPSRHSPSPQHSYHSPPPQPPPPTSSPPSPPALPFTTVRSPHGTVIFCILYGALLHPCL</sequence>
<proteinExistence type="predicted"/>
<evidence type="ECO:0000256" key="1">
    <source>
        <dbReference type="SAM" id="MobiDB-lite"/>
    </source>
</evidence>
<comment type="caution">
    <text evidence="2">The sequence shown here is derived from an EMBL/GenBank/DDBJ whole genome shotgun (WGS) entry which is preliminary data.</text>
</comment>
<dbReference type="EMBL" id="JAQIZT010000006">
    <property type="protein sequence ID" value="KAJ6995436.1"/>
    <property type="molecule type" value="Genomic_DNA"/>
</dbReference>
<gene>
    <name evidence="2" type="ORF">NC653_018029</name>
</gene>
<accession>A0AAD6QRR0</accession>
<dbReference type="Proteomes" id="UP001164929">
    <property type="component" value="Chromosome 6"/>
</dbReference>
<protein>
    <submittedName>
        <fullName evidence="2">Uncharacterized protein</fullName>
    </submittedName>
</protein>